<evidence type="ECO:0000313" key="2">
    <source>
        <dbReference type="EMBL" id="RHC54679.1"/>
    </source>
</evidence>
<comment type="caution">
    <text evidence="2">The sequence shown here is derived from an EMBL/GenBank/DDBJ whole genome shotgun (WGS) entry which is preliminary data.</text>
</comment>
<reference evidence="2 3" key="1">
    <citation type="submission" date="2018-08" db="EMBL/GenBank/DDBJ databases">
        <title>A genome reference for cultivated species of the human gut microbiota.</title>
        <authorList>
            <person name="Zou Y."/>
            <person name="Xue W."/>
            <person name="Luo G."/>
        </authorList>
    </citation>
    <scope>NUCLEOTIDE SEQUENCE [LARGE SCALE GENOMIC DNA]</scope>
    <source>
        <strain evidence="2 3">AM35-14</strain>
    </source>
</reference>
<organism evidence="2 3">
    <name type="scientific">Enterocloster bolteae</name>
    <dbReference type="NCBI Taxonomy" id="208479"/>
    <lineage>
        <taxon>Bacteria</taxon>
        <taxon>Bacillati</taxon>
        <taxon>Bacillota</taxon>
        <taxon>Clostridia</taxon>
        <taxon>Lachnospirales</taxon>
        <taxon>Lachnospiraceae</taxon>
        <taxon>Enterocloster</taxon>
    </lineage>
</organism>
<dbReference type="Gene3D" id="1.10.260.40">
    <property type="entry name" value="lambda repressor-like DNA-binding domains"/>
    <property type="match status" value="1"/>
</dbReference>
<dbReference type="AlphaFoldDB" id="A0A414AT12"/>
<gene>
    <name evidence="2" type="ORF">DW839_18445</name>
</gene>
<feature type="domain" description="HTH cro/C1-type" evidence="1">
    <location>
        <begin position="5"/>
        <end position="60"/>
    </location>
</feature>
<protein>
    <submittedName>
        <fullName evidence="2">XRE family transcriptional regulator</fullName>
    </submittedName>
</protein>
<dbReference type="InterPro" id="IPR010982">
    <property type="entry name" value="Lambda_DNA-bd_dom_sf"/>
</dbReference>
<dbReference type="SUPFAM" id="SSF47413">
    <property type="entry name" value="lambda repressor-like DNA-binding domains"/>
    <property type="match status" value="1"/>
</dbReference>
<dbReference type="InterPro" id="IPR001387">
    <property type="entry name" value="Cro/C1-type_HTH"/>
</dbReference>
<dbReference type="GO" id="GO:0003677">
    <property type="term" value="F:DNA binding"/>
    <property type="evidence" value="ECO:0007669"/>
    <property type="project" value="InterPro"/>
</dbReference>
<dbReference type="PROSITE" id="PS50943">
    <property type="entry name" value="HTH_CROC1"/>
    <property type="match status" value="1"/>
</dbReference>
<dbReference type="EMBL" id="QSHZ01000020">
    <property type="protein sequence ID" value="RHC54679.1"/>
    <property type="molecule type" value="Genomic_DNA"/>
</dbReference>
<dbReference type="Proteomes" id="UP000283975">
    <property type="component" value="Unassembled WGS sequence"/>
</dbReference>
<sequence>MKLNVKDKMIEKKLNKNQFAKLVQIGYPAACAIYDGSTTRISFDTLESICRVLDCTPNDIFTSDEPRVNKLLVEYNKIVKNHKKNGAAF</sequence>
<accession>A0A414AT12</accession>
<dbReference type="RefSeq" id="WP_002572335.1">
    <property type="nucleotide sequence ID" value="NZ_CBCSIM010000025.1"/>
</dbReference>
<dbReference type="Pfam" id="PF13443">
    <property type="entry name" value="HTH_26"/>
    <property type="match status" value="1"/>
</dbReference>
<proteinExistence type="predicted"/>
<evidence type="ECO:0000313" key="3">
    <source>
        <dbReference type="Proteomes" id="UP000283975"/>
    </source>
</evidence>
<name>A0A414AT12_9FIRM</name>
<evidence type="ECO:0000259" key="1">
    <source>
        <dbReference type="PROSITE" id="PS50943"/>
    </source>
</evidence>